<keyword evidence="4 6" id="KW-0479">Metal-binding</keyword>
<name>A0A9P4QDG0_9PEZI</name>
<evidence type="ECO:0000256" key="1">
    <source>
        <dbReference type="ARBA" id="ARBA00001971"/>
    </source>
</evidence>
<dbReference type="InterPro" id="IPR002403">
    <property type="entry name" value="Cyt_P450_E_grp-IV"/>
</dbReference>
<feature type="chain" id="PRO_5040120083" evidence="7">
    <location>
        <begin position="20"/>
        <end position="495"/>
    </location>
</feature>
<dbReference type="GO" id="GO:0020037">
    <property type="term" value="F:heme binding"/>
    <property type="evidence" value="ECO:0007669"/>
    <property type="project" value="InterPro"/>
</dbReference>
<reference evidence="8" key="1">
    <citation type="journal article" date="2020" name="Stud. Mycol.">
        <title>101 Dothideomycetes genomes: a test case for predicting lifestyles and emergence of pathogens.</title>
        <authorList>
            <person name="Haridas S."/>
            <person name="Albert R."/>
            <person name="Binder M."/>
            <person name="Bloem J."/>
            <person name="Labutti K."/>
            <person name="Salamov A."/>
            <person name="Andreopoulos B."/>
            <person name="Baker S."/>
            <person name="Barry K."/>
            <person name="Bills G."/>
            <person name="Bluhm B."/>
            <person name="Cannon C."/>
            <person name="Castanera R."/>
            <person name="Culley D."/>
            <person name="Daum C."/>
            <person name="Ezra D."/>
            <person name="Gonzalez J."/>
            <person name="Henrissat B."/>
            <person name="Kuo A."/>
            <person name="Liang C."/>
            <person name="Lipzen A."/>
            <person name="Lutzoni F."/>
            <person name="Magnuson J."/>
            <person name="Mondo S."/>
            <person name="Nolan M."/>
            <person name="Ohm R."/>
            <person name="Pangilinan J."/>
            <person name="Park H.-J."/>
            <person name="Ramirez L."/>
            <person name="Alfaro M."/>
            <person name="Sun H."/>
            <person name="Tritt A."/>
            <person name="Yoshinaga Y."/>
            <person name="Zwiers L.-H."/>
            <person name="Turgeon B."/>
            <person name="Goodwin S."/>
            <person name="Spatafora J."/>
            <person name="Crous P."/>
            <person name="Grigoriev I."/>
        </authorList>
    </citation>
    <scope>NUCLEOTIDE SEQUENCE</scope>
    <source>
        <strain evidence="8">CBS 116435</strain>
    </source>
</reference>
<dbReference type="GO" id="GO:0005506">
    <property type="term" value="F:iron ion binding"/>
    <property type="evidence" value="ECO:0007669"/>
    <property type="project" value="InterPro"/>
</dbReference>
<keyword evidence="7" id="KW-0732">Signal</keyword>
<keyword evidence="9" id="KW-1185">Reference proteome</keyword>
<evidence type="ECO:0000256" key="5">
    <source>
        <dbReference type="ARBA" id="ARBA00023004"/>
    </source>
</evidence>
<evidence type="ECO:0000313" key="9">
    <source>
        <dbReference type="Proteomes" id="UP000799441"/>
    </source>
</evidence>
<dbReference type="PRINTS" id="PR00465">
    <property type="entry name" value="EP450IV"/>
</dbReference>
<organism evidence="8 9">
    <name type="scientific">Polychaeton citri CBS 116435</name>
    <dbReference type="NCBI Taxonomy" id="1314669"/>
    <lineage>
        <taxon>Eukaryota</taxon>
        <taxon>Fungi</taxon>
        <taxon>Dikarya</taxon>
        <taxon>Ascomycota</taxon>
        <taxon>Pezizomycotina</taxon>
        <taxon>Dothideomycetes</taxon>
        <taxon>Dothideomycetidae</taxon>
        <taxon>Capnodiales</taxon>
        <taxon>Capnodiaceae</taxon>
        <taxon>Polychaeton</taxon>
    </lineage>
</organism>
<evidence type="ECO:0000256" key="2">
    <source>
        <dbReference type="ARBA" id="ARBA00010617"/>
    </source>
</evidence>
<dbReference type="Gene3D" id="1.10.630.10">
    <property type="entry name" value="Cytochrome P450"/>
    <property type="match status" value="1"/>
</dbReference>
<feature type="signal peptide" evidence="7">
    <location>
        <begin position="1"/>
        <end position="19"/>
    </location>
</feature>
<dbReference type="PANTHER" id="PTHR24304">
    <property type="entry name" value="CYTOCHROME P450 FAMILY 7"/>
    <property type="match status" value="1"/>
</dbReference>
<comment type="cofactor">
    <cofactor evidence="1 6">
        <name>heme</name>
        <dbReference type="ChEBI" id="CHEBI:30413"/>
    </cofactor>
</comment>
<dbReference type="SUPFAM" id="SSF48264">
    <property type="entry name" value="Cytochrome P450"/>
    <property type="match status" value="1"/>
</dbReference>
<feature type="binding site" description="axial binding residue" evidence="6">
    <location>
        <position position="435"/>
    </location>
    <ligand>
        <name>heme</name>
        <dbReference type="ChEBI" id="CHEBI:30413"/>
    </ligand>
    <ligandPart>
        <name>Fe</name>
        <dbReference type="ChEBI" id="CHEBI:18248"/>
    </ligandPart>
</feature>
<comment type="similarity">
    <text evidence="2">Belongs to the cytochrome P450 family.</text>
</comment>
<evidence type="ECO:0000256" key="7">
    <source>
        <dbReference type="SAM" id="SignalP"/>
    </source>
</evidence>
<comment type="caution">
    <text evidence="8">The sequence shown here is derived from an EMBL/GenBank/DDBJ whole genome shotgun (WGS) entry which is preliminary data.</text>
</comment>
<dbReference type="OrthoDB" id="1055148at2759"/>
<keyword evidence="3 6" id="KW-0349">Heme</keyword>
<dbReference type="GO" id="GO:0016705">
    <property type="term" value="F:oxidoreductase activity, acting on paired donors, with incorporation or reduction of molecular oxygen"/>
    <property type="evidence" value="ECO:0007669"/>
    <property type="project" value="InterPro"/>
</dbReference>
<dbReference type="GO" id="GO:0004497">
    <property type="term" value="F:monooxygenase activity"/>
    <property type="evidence" value="ECO:0007669"/>
    <property type="project" value="InterPro"/>
</dbReference>
<dbReference type="InterPro" id="IPR050529">
    <property type="entry name" value="CYP450_sterol_14alpha_dmase"/>
</dbReference>
<sequence>MFFSPTLLLLFGAVLYAVTKIYNSTRRDKISTDAPALLHADEWPLVGSVAFFSERWDFIRKAAAKTKSGCFSFWARNYHVVALTGEEGRRVFMEARELEASEGYEILLGGQPQDATSTDSIGFEPFKKRLVKLLKGSVLKDNLPLLLSDLHGLFEEMAADPMKITQPFESIYGVVFKLTMRTVACNEVADSPELCTKILRCFETIEKTGDNAFAVLFPSVWTPNKARRTWAGAQIYMVFKKIADERARSGKREKDAMQLLLDQGDNVKQIIGFIIGALFAGQLNSGINASWMILYLSRYPEWQRRVRAEVEAVASRYAPNKQRPLKERLMEIPIDAWENEFPTIDVCLKDCIRLSMGGVGFRRNTSKVNVPIGNSTTEVIPPQAFAVYAAADTHMNPDIFPNPSQWDPDRYSAERAEDKKVQYGWWGWGQGRHPCLGMRFAKLENNMITAFWLAYFDSEIVDASGNPSDALPAININNNTAKKPEARSYVKYELR</sequence>
<dbReference type="EMBL" id="MU003768">
    <property type="protein sequence ID" value="KAF2725222.1"/>
    <property type="molecule type" value="Genomic_DNA"/>
</dbReference>
<dbReference type="CDD" id="cd00302">
    <property type="entry name" value="cytochrome_P450"/>
    <property type="match status" value="1"/>
</dbReference>
<evidence type="ECO:0000313" key="8">
    <source>
        <dbReference type="EMBL" id="KAF2725222.1"/>
    </source>
</evidence>
<evidence type="ECO:0000256" key="3">
    <source>
        <dbReference type="ARBA" id="ARBA00022617"/>
    </source>
</evidence>
<dbReference type="PANTHER" id="PTHR24304:SF2">
    <property type="entry name" value="24-HYDROXYCHOLESTEROL 7-ALPHA-HYDROXYLASE"/>
    <property type="match status" value="1"/>
</dbReference>
<protein>
    <submittedName>
        <fullName evidence="8">Cytochrome P450</fullName>
    </submittedName>
</protein>
<keyword evidence="5 6" id="KW-0408">Iron</keyword>
<dbReference type="Pfam" id="PF00067">
    <property type="entry name" value="p450"/>
    <property type="match status" value="1"/>
</dbReference>
<evidence type="ECO:0000256" key="6">
    <source>
        <dbReference type="PIRSR" id="PIRSR602403-1"/>
    </source>
</evidence>
<accession>A0A9P4QDG0</accession>
<dbReference type="AlphaFoldDB" id="A0A9P4QDG0"/>
<dbReference type="InterPro" id="IPR001128">
    <property type="entry name" value="Cyt_P450"/>
</dbReference>
<proteinExistence type="inferred from homology"/>
<dbReference type="Proteomes" id="UP000799441">
    <property type="component" value="Unassembled WGS sequence"/>
</dbReference>
<dbReference type="InterPro" id="IPR036396">
    <property type="entry name" value="Cyt_P450_sf"/>
</dbReference>
<gene>
    <name evidence="8" type="ORF">K431DRAFT_216040</name>
</gene>
<evidence type="ECO:0000256" key="4">
    <source>
        <dbReference type="ARBA" id="ARBA00022723"/>
    </source>
</evidence>